<dbReference type="EMBL" id="JACRSO010000001">
    <property type="protein sequence ID" value="MBC8528093.1"/>
    <property type="molecule type" value="Genomic_DNA"/>
</dbReference>
<evidence type="ECO:0000313" key="3">
    <source>
        <dbReference type="EMBL" id="MBC8528093.1"/>
    </source>
</evidence>
<evidence type="ECO:0000313" key="4">
    <source>
        <dbReference type="Proteomes" id="UP000654279"/>
    </source>
</evidence>
<feature type="chain" id="PRO_5038992872" evidence="1">
    <location>
        <begin position="30"/>
        <end position="139"/>
    </location>
</feature>
<evidence type="ECO:0000259" key="2">
    <source>
        <dbReference type="Pfam" id="PF13026"/>
    </source>
</evidence>
<accession>A0A926HLH4</accession>
<feature type="domain" description="DUF3887" evidence="2">
    <location>
        <begin position="42"/>
        <end position="136"/>
    </location>
</feature>
<dbReference type="RefSeq" id="WP_249284147.1">
    <property type="nucleotide sequence ID" value="NZ_JACRSO010000001.1"/>
</dbReference>
<dbReference type="Pfam" id="PF13026">
    <property type="entry name" value="DUF3887"/>
    <property type="match status" value="1"/>
</dbReference>
<protein>
    <submittedName>
        <fullName evidence="3">DUF3887 domain-containing protein</fullName>
    </submittedName>
</protein>
<feature type="signal peptide" evidence="1">
    <location>
        <begin position="1"/>
        <end position="29"/>
    </location>
</feature>
<name>A0A926HLH4_9FIRM</name>
<comment type="caution">
    <text evidence="3">The sequence shown here is derived from an EMBL/GenBank/DDBJ whole genome shotgun (WGS) entry which is preliminary data.</text>
</comment>
<gene>
    <name evidence="3" type="ORF">H8699_01395</name>
</gene>
<organism evidence="3 4">
    <name type="scientific">Luoshenia tenuis</name>
    <dbReference type="NCBI Taxonomy" id="2763654"/>
    <lineage>
        <taxon>Bacteria</taxon>
        <taxon>Bacillati</taxon>
        <taxon>Bacillota</taxon>
        <taxon>Clostridia</taxon>
        <taxon>Christensenellales</taxon>
        <taxon>Christensenellaceae</taxon>
        <taxon>Luoshenia</taxon>
    </lineage>
</organism>
<keyword evidence="1" id="KW-0732">Signal</keyword>
<dbReference type="AlphaFoldDB" id="A0A926HLH4"/>
<dbReference type="Gene3D" id="3.10.450.590">
    <property type="match status" value="1"/>
</dbReference>
<dbReference type="Proteomes" id="UP000654279">
    <property type="component" value="Unassembled WGS sequence"/>
</dbReference>
<sequence length="139" mass="14984">MRKFLAIGWCALLAALLFCVGCGTLPPMPAGFEEAAVQSACKEVITQINTGDYQGVIDRWRDAEAQGLTAESLQEAVGPRLAELGAFTQFGQGLTAGDRVEQTGEEFAYCVMIAEYAGGKARFTVSFDRDMQLIGLYMA</sequence>
<proteinExistence type="predicted"/>
<keyword evidence="4" id="KW-1185">Reference proteome</keyword>
<dbReference type="InterPro" id="IPR024981">
    <property type="entry name" value="DUF3887"/>
</dbReference>
<reference evidence="3" key="1">
    <citation type="submission" date="2020-08" db="EMBL/GenBank/DDBJ databases">
        <title>Genome public.</title>
        <authorList>
            <person name="Liu C."/>
            <person name="Sun Q."/>
        </authorList>
    </citation>
    <scope>NUCLEOTIDE SEQUENCE</scope>
    <source>
        <strain evidence="3">NSJ-44</strain>
    </source>
</reference>
<evidence type="ECO:0000256" key="1">
    <source>
        <dbReference type="SAM" id="SignalP"/>
    </source>
</evidence>